<name>A0A1Y1VC82_9FUNG</name>
<dbReference type="InterPro" id="IPR008271">
    <property type="entry name" value="Ser/Thr_kinase_AS"/>
</dbReference>
<dbReference type="InterPro" id="IPR011009">
    <property type="entry name" value="Kinase-like_dom_sf"/>
</dbReference>
<evidence type="ECO:0000256" key="1">
    <source>
        <dbReference type="ARBA" id="ARBA00012513"/>
    </source>
</evidence>
<evidence type="ECO:0000313" key="10">
    <source>
        <dbReference type="EMBL" id="ORX52572.1"/>
    </source>
</evidence>
<evidence type="ECO:0000256" key="3">
    <source>
        <dbReference type="ARBA" id="ARBA00022679"/>
    </source>
</evidence>
<dbReference type="GO" id="GO:0005737">
    <property type="term" value="C:cytoplasm"/>
    <property type="evidence" value="ECO:0007669"/>
    <property type="project" value="TreeGrafter"/>
</dbReference>
<evidence type="ECO:0000313" key="11">
    <source>
        <dbReference type="Proteomes" id="UP000193719"/>
    </source>
</evidence>
<dbReference type="GO" id="GO:0005524">
    <property type="term" value="F:ATP binding"/>
    <property type="evidence" value="ECO:0007669"/>
    <property type="project" value="UniProtKB-KW"/>
</dbReference>
<dbReference type="OrthoDB" id="2018507at2759"/>
<comment type="catalytic activity">
    <reaction evidence="7">
        <text>L-threonyl-[protein] + ATP = O-phospho-L-threonyl-[protein] + ADP + H(+)</text>
        <dbReference type="Rhea" id="RHEA:46608"/>
        <dbReference type="Rhea" id="RHEA-COMP:11060"/>
        <dbReference type="Rhea" id="RHEA-COMP:11605"/>
        <dbReference type="ChEBI" id="CHEBI:15378"/>
        <dbReference type="ChEBI" id="CHEBI:30013"/>
        <dbReference type="ChEBI" id="CHEBI:30616"/>
        <dbReference type="ChEBI" id="CHEBI:61977"/>
        <dbReference type="ChEBI" id="CHEBI:456216"/>
        <dbReference type="EC" id="2.7.11.1"/>
    </reaction>
</comment>
<dbReference type="GO" id="GO:0004674">
    <property type="term" value="F:protein serine/threonine kinase activity"/>
    <property type="evidence" value="ECO:0007669"/>
    <property type="project" value="UniProtKB-KW"/>
</dbReference>
<evidence type="ECO:0000256" key="2">
    <source>
        <dbReference type="ARBA" id="ARBA00022527"/>
    </source>
</evidence>
<dbReference type="InterPro" id="IPR000719">
    <property type="entry name" value="Prot_kinase_dom"/>
</dbReference>
<evidence type="ECO:0000259" key="9">
    <source>
        <dbReference type="PROSITE" id="PS50011"/>
    </source>
</evidence>
<dbReference type="AlphaFoldDB" id="A0A1Y1VC82"/>
<keyword evidence="2" id="KW-0723">Serine/threonine-protein kinase</keyword>
<dbReference type="PROSITE" id="PS00108">
    <property type="entry name" value="PROTEIN_KINASE_ST"/>
    <property type="match status" value="1"/>
</dbReference>
<dbReference type="SMART" id="SM00220">
    <property type="entry name" value="S_TKc"/>
    <property type="match status" value="1"/>
</dbReference>
<comment type="caution">
    <text evidence="10">The sequence shown here is derived from an EMBL/GenBank/DDBJ whole genome shotgun (WGS) entry which is preliminary data.</text>
</comment>
<dbReference type="GO" id="GO:0000147">
    <property type="term" value="P:actin cortical patch assembly"/>
    <property type="evidence" value="ECO:0007669"/>
    <property type="project" value="TreeGrafter"/>
</dbReference>
<dbReference type="EC" id="2.7.11.1" evidence="1"/>
<feature type="domain" description="Protein kinase" evidence="9">
    <location>
        <begin position="35"/>
        <end position="311"/>
    </location>
</feature>
<evidence type="ECO:0000256" key="8">
    <source>
        <dbReference type="ARBA" id="ARBA00048679"/>
    </source>
</evidence>
<accession>A0A1Y1VC82</accession>
<dbReference type="PROSITE" id="PS50011">
    <property type="entry name" value="PROTEIN_KINASE_DOM"/>
    <property type="match status" value="1"/>
</dbReference>
<comment type="catalytic activity">
    <reaction evidence="8">
        <text>L-seryl-[protein] + ATP = O-phospho-L-seryl-[protein] + ADP + H(+)</text>
        <dbReference type="Rhea" id="RHEA:17989"/>
        <dbReference type="Rhea" id="RHEA-COMP:9863"/>
        <dbReference type="Rhea" id="RHEA-COMP:11604"/>
        <dbReference type="ChEBI" id="CHEBI:15378"/>
        <dbReference type="ChEBI" id="CHEBI:29999"/>
        <dbReference type="ChEBI" id="CHEBI:30616"/>
        <dbReference type="ChEBI" id="CHEBI:83421"/>
        <dbReference type="ChEBI" id="CHEBI:456216"/>
        <dbReference type="EC" id="2.7.11.1"/>
    </reaction>
</comment>
<keyword evidence="6" id="KW-0067">ATP-binding</keyword>
<dbReference type="STRING" id="1754191.A0A1Y1VC82"/>
<dbReference type="SUPFAM" id="SSF56112">
    <property type="entry name" value="Protein kinase-like (PK-like)"/>
    <property type="match status" value="1"/>
</dbReference>
<proteinExistence type="predicted"/>
<keyword evidence="11" id="KW-1185">Reference proteome</keyword>
<dbReference type="PANTHER" id="PTHR22967:SF57">
    <property type="entry name" value="AUXILIN, ISOFORM A-RELATED"/>
    <property type="match status" value="1"/>
</dbReference>
<keyword evidence="4" id="KW-0547">Nucleotide-binding</keyword>
<evidence type="ECO:0000256" key="6">
    <source>
        <dbReference type="ARBA" id="ARBA00022840"/>
    </source>
</evidence>
<dbReference type="Gene3D" id="1.10.510.10">
    <property type="entry name" value="Transferase(Phosphotransferase) domain 1"/>
    <property type="match status" value="1"/>
</dbReference>
<gene>
    <name evidence="10" type="ORF">BCR36DRAFT_286650</name>
</gene>
<evidence type="ECO:0000256" key="4">
    <source>
        <dbReference type="ARBA" id="ARBA00022741"/>
    </source>
</evidence>
<organism evidence="10 11">
    <name type="scientific">Piromyces finnis</name>
    <dbReference type="NCBI Taxonomy" id="1754191"/>
    <lineage>
        <taxon>Eukaryota</taxon>
        <taxon>Fungi</taxon>
        <taxon>Fungi incertae sedis</taxon>
        <taxon>Chytridiomycota</taxon>
        <taxon>Chytridiomycota incertae sedis</taxon>
        <taxon>Neocallimastigomycetes</taxon>
        <taxon>Neocallimastigales</taxon>
        <taxon>Neocallimastigaceae</taxon>
        <taxon>Piromyces</taxon>
    </lineage>
</organism>
<evidence type="ECO:0000256" key="5">
    <source>
        <dbReference type="ARBA" id="ARBA00022777"/>
    </source>
</evidence>
<dbReference type="PANTHER" id="PTHR22967">
    <property type="entry name" value="SERINE/THREONINE PROTEIN KINASE"/>
    <property type="match status" value="1"/>
</dbReference>
<keyword evidence="5 10" id="KW-0418">Kinase</keyword>
<dbReference type="Pfam" id="PF00069">
    <property type="entry name" value="Pkinase"/>
    <property type="match status" value="1"/>
</dbReference>
<dbReference type="GO" id="GO:0007015">
    <property type="term" value="P:actin filament organization"/>
    <property type="evidence" value="ECO:0007669"/>
    <property type="project" value="TreeGrafter"/>
</dbReference>
<evidence type="ECO:0000256" key="7">
    <source>
        <dbReference type="ARBA" id="ARBA00047899"/>
    </source>
</evidence>
<reference evidence="10 11" key="1">
    <citation type="submission" date="2016-08" db="EMBL/GenBank/DDBJ databases">
        <title>Genomes of anaerobic fungi encode conserved fungal cellulosomes for biomass hydrolysis.</title>
        <authorList>
            <consortium name="DOE Joint Genome Institute"/>
            <person name="Haitjema C.H."/>
            <person name="Gilmore S.P."/>
            <person name="Henske J.K."/>
            <person name="Solomon K.V."/>
            <person name="De Groot R."/>
            <person name="Kuo A."/>
            <person name="Mondo S.J."/>
            <person name="Salamov A.A."/>
            <person name="Labutti K."/>
            <person name="Zhao Z."/>
            <person name="Chiniquy J."/>
            <person name="Barry K."/>
            <person name="Brewer H.M."/>
            <person name="Purvine S.O."/>
            <person name="Wright A.T."/>
            <person name="Boxma B."/>
            <person name="Van Alen T."/>
            <person name="Hackstein J.H."/>
            <person name="Baker S.E."/>
            <person name="Grigoriev I.V."/>
            <person name="O'Malley M.A."/>
        </authorList>
    </citation>
    <scope>NUCLEOTIDE SEQUENCE [LARGE SCALE GENOMIC DNA]</scope>
    <source>
        <strain evidence="11">finn</strain>
    </source>
</reference>
<reference evidence="10 11" key="2">
    <citation type="submission" date="2016-08" db="EMBL/GenBank/DDBJ databases">
        <title>Pervasive Adenine N6-methylation of Active Genes in Fungi.</title>
        <authorList>
            <consortium name="DOE Joint Genome Institute"/>
            <person name="Mondo S.J."/>
            <person name="Dannebaum R.O."/>
            <person name="Kuo R.C."/>
            <person name="Labutti K."/>
            <person name="Haridas S."/>
            <person name="Kuo A."/>
            <person name="Salamov A."/>
            <person name="Ahrendt S.R."/>
            <person name="Lipzen A."/>
            <person name="Sullivan W."/>
            <person name="Andreopoulos W.B."/>
            <person name="Clum A."/>
            <person name="Lindquist E."/>
            <person name="Daum C."/>
            <person name="Ramamoorthy G.K."/>
            <person name="Gryganskyi A."/>
            <person name="Culley D."/>
            <person name="Magnuson J.K."/>
            <person name="James T.Y."/>
            <person name="O'Malley M.A."/>
            <person name="Stajich J.E."/>
            <person name="Spatafora J.W."/>
            <person name="Visel A."/>
            <person name="Grigoriev I.V."/>
        </authorList>
    </citation>
    <scope>NUCLEOTIDE SEQUENCE [LARGE SCALE GENOMIC DNA]</scope>
    <source>
        <strain evidence="11">finn</strain>
    </source>
</reference>
<protein>
    <recommendedName>
        <fullName evidence="1">non-specific serine/threonine protein kinase</fullName>
        <ecNumber evidence="1">2.7.11.1</ecNumber>
    </recommendedName>
</protein>
<dbReference type="EMBL" id="MCFH01000015">
    <property type="protein sequence ID" value="ORX52572.1"/>
    <property type="molecule type" value="Genomic_DNA"/>
</dbReference>
<keyword evidence="3" id="KW-0808">Transferase</keyword>
<dbReference type="Proteomes" id="UP000193719">
    <property type="component" value="Unassembled WGS sequence"/>
</dbReference>
<sequence>MNIGLGNEENPFLQVNIPPGTIPPGTYVTVGQHQVMIERHLAEGGFAHVYVVQSQNNKKAVLKQIIVPDQEQVLTFQREINFMKSVSGNENIVQFFDSQVRARSKSEGDGFEILILMEYCSEGYIVNLMNQRLKIRLTESEIINIFYSVCKAVAHLHYQNPPIIHRDIKVENVLITSDGKYKLCDFGSATTEIVPANKSLNIQEIHKLEEEIQKYTTIQYRPPEMCDLYQRRGLNEKVDTWALGVMLYKLCYYTTPFEDGNALAIVNCSYTKPQTPVYSTHIHHLLDMMLVVEPSMRANIYDILSYICSILNVPCPITNVCNLNKY</sequence>